<name>A0A9Q3C4B4_9BASI</name>
<accession>A0A9Q3C4B4</accession>
<keyword evidence="1" id="KW-0732">Signal</keyword>
<protein>
    <submittedName>
        <fullName evidence="2">Uncharacterized protein</fullName>
    </submittedName>
</protein>
<dbReference type="EMBL" id="AVOT02004284">
    <property type="protein sequence ID" value="MBW0475935.1"/>
    <property type="molecule type" value="Genomic_DNA"/>
</dbReference>
<reference evidence="2" key="1">
    <citation type="submission" date="2021-03" db="EMBL/GenBank/DDBJ databases">
        <title>Draft genome sequence of rust myrtle Austropuccinia psidii MF-1, a brazilian biotype.</title>
        <authorList>
            <person name="Quecine M.C."/>
            <person name="Pachon D.M.R."/>
            <person name="Bonatelli M.L."/>
            <person name="Correr F.H."/>
            <person name="Franceschini L.M."/>
            <person name="Leite T.F."/>
            <person name="Margarido G.R.A."/>
            <person name="Almeida C.A."/>
            <person name="Ferrarezi J.A."/>
            <person name="Labate C.A."/>
        </authorList>
    </citation>
    <scope>NUCLEOTIDE SEQUENCE</scope>
    <source>
        <strain evidence="2">MF-1</strain>
    </source>
</reference>
<evidence type="ECO:0000313" key="2">
    <source>
        <dbReference type="EMBL" id="MBW0475935.1"/>
    </source>
</evidence>
<dbReference type="Proteomes" id="UP000765509">
    <property type="component" value="Unassembled WGS sequence"/>
</dbReference>
<organism evidence="2 3">
    <name type="scientific">Austropuccinia psidii MF-1</name>
    <dbReference type="NCBI Taxonomy" id="1389203"/>
    <lineage>
        <taxon>Eukaryota</taxon>
        <taxon>Fungi</taxon>
        <taxon>Dikarya</taxon>
        <taxon>Basidiomycota</taxon>
        <taxon>Pucciniomycotina</taxon>
        <taxon>Pucciniomycetes</taxon>
        <taxon>Pucciniales</taxon>
        <taxon>Sphaerophragmiaceae</taxon>
        <taxon>Austropuccinia</taxon>
    </lineage>
</organism>
<proteinExistence type="predicted"/>
<feature type="chain" id="PRO_5040364285" evidence="1">
    <location>
        <begin position="19"/>
        <end position="182"/>
    </location>
</feature>
<keyword evidence="3" id="KW-1185">Reference proteome</keyword>
<evidence type="ECO:0000313" key="3">
    <source>
        <dbReference type="Proteomes" id="UP000765509"/>
    </source>
</evidence>
<gene>
    <name evidence="2" type="ORF">O181_015650</name>
</gene>
<feature type="signal peptide" evidence="1">
    <location>
        <begin position="1"/>
        <end position="18"/>
    </location>
</feature>
<comment type="caution">
    <text evidence="2">The sequence shown here is derived from an EMBL/GenBank/DDBJ whole genome shotgun (WGS) entry which is preliminary data.</text>
</comment>
<dbReference type="AlphaFoldDB" id="A0A9Q3C4B4"/>
<evidence type="ECO:0000256" key="1">
    <source>
        <dbReference type="SAM" id="SignalP"/>
    </source>
</evidence>
<sequence>MLSLVYIFILGLFSHAICVEYTPFNLENRSQEPKTTLSADKHRADPICPRSPHSADIRAMLNNQTGCSNPTSPPFPLKKVECMGAFNKFNFFSTNYSKTLIYKDTHACGSCLVHFSSSLHLHHPTLRYVLSDVDGLGFEALIDTCCPNGMAWLVGGIDRKKNWYKAYVTRRPGGVKDECLKK</sequence>